<evidence type="ECO:0000256" key="3">
    <source>
        <dbReference type="ARBA" id="ARBA00007605"/>
    </source>
</evidence>
<feature type="non-terminal residue" evidence="10">
    <location>
        <position position="1"/>
    </location>
</feature>
<evidence type="ECO:0000256" key="6">
    <source>
        <dbReference type="ARBA" id="ARBA00023136"/>
    </source>
</evidence>
<organism evidence="10 11">
    <name type="scientific">Pristionchus entomophagus</name>
    <dbReference type="NCBI Taxonomy" id="358040"/>
    <lineage>
        <taxon>Eukaryota</taxon>
        <taxon>Metazoa</taxon>
        <taxon>Ecdysozoa</taxon>
        <taxon>Nematoda</taxon>
        <taxon>Chromadorea</taxon>
        <taxon>Rhabditida</taxon>
        <taxon>Rhabditina</taxon>
        <taxon>Diplogasteromorpha</taxon>
        <taxon>Diplogasteroidea</taxon>
        <taxon>Neodiplogasteridae</taxon>
        <taxon>Pristionchus</taxon>
    </lineage>
</organism>
<keyword evidence="11" id="KW-1185">Reference proteome</keyword>
<dbReference type="InterPro" id="IPR036717">
    <property type="entry name" value="GFRP_sf"/>
</dbReference>
<evidence type="ECO:0000256" key="2">
    <source>
        <dbReference type="ARBA" id="ARBA00004514"/>
    </source>
</evidence>
<comment type="caution">
    <text evidence="10">The sequence shown here is derived from an EMBL/GenBank/DDBJ whole genome shotgun (WGS) entry which is preliminary data.</text>
</comment>
<evidence type="ECO:0000256" key="1">
    <source>
        <dbReference type="ARBA" id="ARBA00004126"/>
    </source>
</evidence>
<dbReference type="AlphaFoldDB" id="A0AAV5TCC5"/>
<comment type="subcellular location">
    <subcellularLocation>
        <location evidence="2">Cytoplasm</location>
        <location evidence="2">Cytosol</location>
    </subcellularLocation>
    <subcellularLocation>
        <location evidence="1">Nucleus membrane</location>
    </subcellularLocation>
</comment>
<dbReference type="GO" id="GO:0044549">
    <property type="term" value="F:GTP cyclohydrolase binding"/>
    <property type="evidence" value="ECO:0007669"/>
    <property type="project" value="TreeGrafter"/>
</dbReference>
<sequence>LIISGTATGLCTTVGTKGADLQLMAELGAKKMKLTQIYSAPLTAVEVLNFLELKGWKVVGTADNEGWLRWTLHREEQLPTGPPTYSEKPGLPTSSS</sequence>
<dbReference type="PANTHER" id="PTHR16852:SF2">
    <property type="entry name" value="GTP CYCLOHYDROLASE 1 FEEDBACK REGULATORY PROTEIN"/>
    <property type="match status" value="1"/>
</dbReference>
<accession>A0AAV5TCC5</accession>
<keyword evidence="6" id="KW-0472">Membrane</keyword>
<dbReference type="Proteomes" id="UP001432027">
    <property type="component" value="Unassembled WGS sequence"/>
</dbReference>
<dbReference type="Pfam" id="PF06399">
    <property type="entry name" value="GFRP"/>
    <property type="match status" value="1"/>
</dbReference>
<keyword evidence="7" id="KW-0539">Nucleus</keyword>
<evidence type="ECO:0000256" key="4">
    <source>
        <dbReference type="ARBA" id="ARBA00020099"/>
    </source>
</evidence>
<evidence type="ECO:0000256" key="9">
    <source>
        <dbReference type="SAM" id="MobiDB-lite"/>
    </source>
</evidence>
<dbReference type="EMBL" id="BTSX01000003">
    <property type="protein sequence ID" value="GMS91394.1"/>
    <property type="molecule type" value="Genomic_DNA"/>
</dbReference>
<keyword evidence="5" id="KW-0963">Cytoplasm</keyword>
<evidence type="ECO:0000313" key="10">
    <source>
        <dbReference type="EMBL" id="GMS91394.1"/>
    </source>
</evidence>
<name>A0AAV5TCC5_9BILA</name>
<evidence type="ECO:0000256" key="5">
    <source>
        <dbReference type="ARBA" id="ARBA00022490"/>
    </source>
</evidence>
<dbReference type="Gene3D" id="3.30.1410.10">
    <property type="entry name" value="GTP cyclohydrolase I feedback regulatory protein GFRP"/>
    <property type="match status" value="1"/>
</dbReference>
<dbReference type="GO" id="GO:0005829">
    <property type="term" value="C:cytosol"/>
    <property type="evidence" value="ECO:0007669"/>
    <property type="project" value="UniProtKB-SubCell"/>
</dbReference>
<dbReference type="InterPro" id="IPR009112">
    <property type="entry name" value="GTP_CycHdrlase_I_reg"/>
</dbReference>
<dbReference type="GO" id="GO:0031965">
    <property type="term" value="C:nuclear membrane"/>
    <property type="evidence" value="ECO:0007669"/>
    <property type="project" value="UniProtKB-SubCell"/>
</dbReference>
<dbReference type="FunFam" id="3.30.1410.10:FF:000001">
    <property type="entry name" value="GTP cyclohydrolase 1 feedback regulatory protein"/>
    <property type="match status" value="1"/>
</dbReference>
<gene>
    <name evidence="10" type="ORF">PENTCL1PPCAC_13569</name>
</gene>
<reference evidence="10" key="1">
    <citation type="submission" date="2023-10" db="EMBL/GenBank/DDBJ databases">
        <title>Genome assembly of Pristionchus species.</title>
        <authorList>
            <person name="Yoshida K."/>
            <person name="Sommer R.J."/>
        </authorList>
    </citation>
    <scope>NUCLEOTIDE SEQUENCE</scope>
    <source>
        <strain evidence="10">RS0144</strain>
    </source>
</reference>
<feature type="region of interest" description="Disordered" evidence="9">
    <location>
        <begin position="77"/>
        <end position="96"/>
    </location>
</feature>
<proteinExistence type="inferred from homology"/>
<comment type="similarity">
    <text evidence="3">Belongs to the GFRP family.</text>
</comment>
<dbReference type="GO" id="GO:0009890">
    <property type="term" value="P:negative regulation of biosynthetic process"/>
    <property type="evidence" value="ECO:0007669"/>
    <property type="project" value="InterPro"/>
</dbReference>
<evidence type="ECO:0000313" key="11">
    <source>
        <dbReference type="Proteomes" id="UP001432027"/>
    </source>
</evidence>
<evidence type="ECO:0000256" key="8">
    <source>
        <dbReference type="ARBA" id="ARBA00032599"/>
    </source>
</evidence>
<protein>
    <recommendedName>
        <fullName evidence="4">GTP cyclohydrolase 1 feedback regulatory protein</fullName>
    </recommendedName>
    <alternativeName>
        <fullName evidence="8">GTP cyclohydrolase I feedback regulatory protein</fullName>
    </alternativeName>
</protein>
<dbReference type="SUPFAM" id="SSF69761">
    <property type="entry name" value="GTP cyclohydrolase I feedback regulatory protein, GFRP"/>
    <property type="match status" value="1"/>
</dbReference>
<evidence type="ECO:0000256" key="7">
    <source>
        <dbReference type="ARBA" id="ARBA00023242"/>
    </source>
</evidence>
<dbReference type="PANTHER" id="PTHR16852">
    <property type="entry name" value="GTP CYCLOHYDROLASE 1 FEEDBACK REGULATORY PROTEIN"/>
    <property type="match status" value="1"/>
</dbReference>